<evidence type="ECO:0000313" key="2">
    <source>
        <dbReference type="EMBL" id="GHI72077.1"/>
    </source>
</evidence>
<evidence type="ECO:0000313" key="3">
    <source>
        <dbReference type="Proteomes" id="UP000613974"/>
    </source>
</evidence>
<dbReference type="EMBL" id="BNEC01000005">
    <property type="protein sequence ID" value="GHI72077.1"/>
    <property type="molecule type" value="Genomic_DNA"/>
</dbReference>
<feature type="region of interest" description="Disordered" evidence="1">
    <location>
        <begin position="1"/>
        <end position="49"/>
    </location>
</feature>
<reference evidence="3" key="1">
    <citation type="submission" date="2023-07" db="EMBL/GenBank/DDBJ databases">
        <title>Whole genome shotgun sequence of Streptomyces nojiriensis NBRC 13794.</title>
        <authorList>
            <person name="Komaki H."/>
            <person name="Tamura T."/>
        </authorList>
    </citation>
    <scope>NUCLEOTIDE SEQUENCE [LARGE SCALE GENOMIC DNA]</scope>
    <source>
        <strain evidence="3">NBRC 13794</strain>
    </source>
</reference>
<organism evidence="2 3">
    <name type="scientific">Streptomyces nojiriensis</name>
    <dbReference type="NCBI Taxonomy" id="66374"/>
    <lineage>
        <taxon>Bacteria</taxon>
        <taxon>Bacillati</taxon>
        <taxon>Actinomycetota</taxon>
        <taxon>Actinomycetes</taxon>
        <taxon>Kitasatosporales</taxon>
        <taxon>Streptomycetaceae</taxon>
        <taxon>Streptomyces</taxon>
    </lineage>
</organism>
<gene>
    <name evidence="2" type="ORF">Snoj_59950</name>
</gene>
<dbReference type="Proteomes" id="UP000613974">
    <property type="component" value="Unassembled WGS sequence"/>
</dbReference>
<proteinExistence type="predicted"/>
<comment type="caution">
    <text evidence="2">The sequence shown here is derived from an EMBL/GenBank/DDBJ whole genome shotgun (WGS) entry which is preliminary data.</text>
</comment>
<protein>
    <submittedName>
        <fullName evidence="2">Uncharacterized protein</fullName>
    </submittedName>
</protein>
<evidence type="ECO:0000256" key="1">
    <source>
        <dbReference type="SAM" id="MobiDB-lite"/>
    </source>
</evidence>
<accession>A0ABQ3SVY4</accession>
<sequence length="131" mass="13582">MAQQDPAGRRDGEQAEGGYGCPAEGGSVHDEDHRDEQAAEGGPAHDVTRGVVVGVSGGTHGRVKGRAGRRGEVRGWVGVLAGPGGRRRLSWLDGVNRMTGHGVLPAGSYLLVGRMSQRPVVGLGHCANGWL</sequence>
<name>A0ABQ3SVY4_9ACTN</name>
<feature type="compositionally biased region" description="Basic and acidic residues" evidence="1">
    <location>
        <begin position="27"/>
        <end position="37"/>
    </location>
</feature>
<keyword evidence="3" id="KW-1185">Reference proteome</keyword>